<dbReference type="PANTHER" id="PTHR14304:SF11">
    <property type="entry name" value="SAP DOMAIN-CONTAINING PROTEIN"/>
    <property type="match status" value="1"/>
</dbReference>
<keyword evidence="3" id="KW-1185">Reference proteome</keyword>
<dbReference type="AlphaFoldDB" id="A0A314ZHY1"/>
<dbReference type="PANTHER" id="PTHR14304">
    <property type="entry name" value="CELL DIVISION CYCLE AND APOPTOSIS REGULATOR PROTEIN"/>
    <property type="match status" value="1"/>
</dbReference>
<protein>
    <submittedName>
        <fullName evidence="2">Uncharacterized protein</fullName>
    </submittedName>
</protein>
<gene>
    <name evidence="2" type="ORF">Pyn_07341</name>
</gene>
<evidence type="ECO:0000313" key="3">
    <source>
        <dbReference type="Proteomes" id="UP000250321"/>
    </source>
</evidence>
<dbReference type="GO" id="GO:0006355">
    <property type="term" value="P:regulation of DNA-templated transcription"/>
    <property type="evidence" value="ECO:0007669"/>
    <property type="project" value="InterPro"/>
</dbReference>
<feature type="region of interest" description="Disordered" evidence="1">
    <location>
        <begin position="136"/>
        <end position="171"/>
    </location>
</feature>
<dbReference type="InterPro" id="IPR025224">
    <property type="entry name" value="CCAR1/CCAR2"/>
</dbReference>
<reference evidence="2 3" key="1">
    <citation type="submission" date="2018-02" db="EMBL/GenBank/DDBJ databases">
        <title>Draft genome of wild Prunus yedoensis var. nudiflora.</title>
        <authorList>
            <person name="Baek S."/>
            <person name="Kim J.-H."/>
            <person name="Choi K."/>
            <person name="Kim G.-B."/>
            <person name="Cho A."/>
            <person name="Jang H."/>
            <person name="Shin C.-H."/>
            <person name="Yu H.-J."/>
            <person name="Mun J.-H."/>
        </authorList>
    </citation>
    <scope>NUCLEOTIDE SEQUENCE [LARGE SCALE GENOMIC DNA]</scope>
    <source>
        <strain evidence="3">cv. Jeju island</strain>
        <tissue evidence="2">Leaf</tissue>
    </source>
</reference>
<dbReference type="EMBL" id="PJQY01000062">
    <property type="protein sequence ID" value="PQQ19525.1"/>
    <property type="molecule type" value="Genomic_DNA"/>
</dbReference>
<sequence length="387" mass="41339">MVGMVIGLGPGRYSELKGFRVLQHGKLRNLTIISVVRGCLRNSMYSSRGGNAYGQQSYTGQSAYGQNLGPAYAGNSAGGPEGGSQVPMVSRHSSMLVGSEEVDASGYRAHPSAAAHYGGQYSSIYGSAALSSAPQVPPMSTKGSGPSVLESRGGYVPAKPESPKFSSGDYISSSSHGYGHKVDQLYGEKAPDYPAIDRRQFGERQSAYMGRDLQGEPTGRYAESVGFGPQHQSEIYDRIDKAVLLRQEQLLKSQSLQSASLDGSARQADYLAARGAASRHPTQDLTSFGGRMDADPRSLSMLSGSSYGGQPAPSILGAAPRRNDDLMFRKVPQILVMESAYLLVGTMPQEKGFVAHLLSQIIREACLMVVIHGLMNGRMTGLVIFRI</sequence>
<evidence type="ECO:0000256" key="1">
    <source>
        <dbReference type="SAM" id="MobiDB-lite"/>
    </source>
</evidence>
<evidence type="ECO:0000313" key="2">
    <source>
        <dbReference type="EMBL" id="PQQ19525.1"/>
    </source>
</evidence>
<dbReference type="OrthoDB" id="21006at2759"/>
<accession>A0A314ZHY1</accession>
<dbReference type="Proteomes" id="UP000250321">
    <property type="component" value="Unassembled WGS sequence"/>
</dbReference>
<proteinExistence type="predicted"/>
<organism evidence="2 3">
    <name type="scientific">Prunus yedoensis var. nudiflora</name>
    <dbReference type="NCBI Taxonomy" id="2094558"/>
    <lineage>
        <taxon>Eukaryota</taxon>
        <taxon>Viridiplantae</taxon>
        <taxon>Streptophyta</taxon>
        <taxon>Embryophyta</taxon>
        <taxon>Tracheophyta</taxon>
        <taxon>Spermatophyta</taxon>
        <taxon>Magnoliopsida</taxon>
        <taxon>eudicotyledons</taxon>
        <taxon>Gunneridae</taxon>
        <taxon>Pentapetalae</taxon>
        <taxon>rosids</taxon>
        <taxon>fabids</taxon>
        <taxon>Rosales</taxon>
        <taxon>Rosaceae</taxon>
        <taxon>Amygdaloideae</taxon>
        <taxon>Amygdaleae</taxon>
        <taxon>Prunus</taxon>
    </lineage>
</organism>
<dbReference type="GO" id="GO:0005634">
    <property type="term" value="C:nucleus"/>
    <property type="evidence" value="ECO:0007669"/>
    <property type="project" value="TreeGrafter"/>
</dbReference>
<comment type="caution">
    <text evidence="2">The sequence shown here is derived from an EMBL/GenBank/DDBJ whole genome shotgun (WGS) entry which is preliminary data.</text>
</comment>
<dbReference type="STRING" id="2094558.A0A314ZHY1"/>
<name>A0A314ZHY1_PRUYE</name>